<protein>
    <recommendedName>
        <fullName evidence="3">Tc1-like transposase DDE domain-containing protein</fullName>
    </recommendedName>
</protein>
<dbReference type="Proteomes" id="UP000469452">
    <property type="component" value="Unassembled WGS sequence"/>
</dbReference>
<dbReference type="EMBL" id="VJMI01020386">
    <property type="protein sequence ID" value="KAF0704573.1"/>
    <property type="molecule type" value="Genomic_DNA"/>
</dbReference>
<dbReference type="GO" id="GO:0003676">
    <property type="term" value="F:nucleic acid binding"/>
    <property type="evidence" value="ECO:0007669"/>
    <property type="project" value="InterPro"/>
</dbReference>
<evidence type="ECO:0000313" key="2">
    <source>
        <dbReference type="Proteomes" id="UP000469452"/>
    </source>
</evidence>
<dbReference type="VEuPathDB" id="FungiDB:H257_15265"/>
<organism evidence="1 2">
    <name type="scientific">Aphanomyces astaci</name>
    <name type="common">Crayfish plague agent</name>
    <dbReference type="NCBI Taxonomy" id="112090"/>
    <lineage>
        <taxon>Eukaryota</taxon>
        <taxon>Sar</taxon>
        <taxon>Stramenopiles</taxon>
        <taxon>Oomycota</taxon>
        <taxon>Saprolegniomycetes</taxon>
        <taxon>Saprolegniales</taxon>
        <taxon>Verrucalvaceae</taxon>
        <taxon>Aphanomyces</taxon>
    </lineage>
</organism>
<dbReference type="InterPro" id="IPR036397">
    <property type="entry name" value="RNaseH_sf"/>
</dbReference>
<comment type="caution">
    <text evidence="1">The sequence shown here is derived from an EMBL/GenBank/DDBJ whole genome shotgun (WGS) entry which is preliminary data.</text>
</comment>
<sequence>MFSDEKKFYLDGPDGCQYYWHDLREDVETYSKRVAGGGSVMVWGRISFYNKTELAFLEGRQDSARYQETLDTYLLPAMRELSELTSCAQPIFQQDNASIHRSRSTMAWLGAMPWATCLGLQRALI</sequence>
<evidence type="ECO:0008006" key="3">
    <source>
        <dbReference type="Google" id="ProtNLM"/>
    </source>
</evidence>
<gene>
    <name evidence="1" type="ORF">AaE_014868</name>
</gene>
<reference evidence="1 2" key="1">
    <citation type="submission" date="2019-06" db="EMBL/GenBank/DDBJ databases">
        <title>Genomics analysis of Aphanomyces spp. identifies a new class of oomycete effector associated with host adaptation.</title>
        <authorList>
            <person name="Gaulin E."/>
        </authorList>
    </citation>
    <scope>NUCLEOTIDE SEQUENCE [LARGE SCALE GENOMIC DNA]</scope>
    <source>
        <strain evidence="1 2">E</strain>
    </source>
</reference>
<accession>A0A6A4YY56</accession>
<evidence type="ECO:0000313" key="1">
    <source>
        <dbReference type="EMBL" id="KAF0704573.1"/>
    </source>
</evidence>
<name>A0A6A4YY56_APHAT</name>
<proteinExistence type="predicted"/>
<dbReference type="AlphaFoldDB" id="A0A6A4YY56"/>
<dbReference type="Gene3D" id="3.30.420.10">
    <property type="entry name" value="Ribonuclease H-like superfamily/Ribonuclease H"/>
    <property type="match status" value="1"/>
</dbReference>